<dbReference type="PANTHER" id="PTHR43712">
    <property type="entry name" value="PUTATIVE (AFU_ORTHOLOGUE AFUA_4G14580)-RELATED"/>
    <property type="match status" value="1"/>
</dbReference>
<dbReference type="Pfam" id="PF00891">
    <property type="entry name" value="Methyltransf_2"/>
    <property type="match status" value="1"/>
</dbReference>
<dbReference type="AlphaFoldDB" id="A0AA96S2D8"/>
<dbReference type="EMBL" id="OQ734857">
    <property type="protein sequence ID" value="WNS47926.1"/>
    <property type="molecule type" value="Genomic_DNA"/>
</dbReference>
<keyword evidence="3" id="KW-0949">S-adenosyl-L-methionine</keyword>
<protein>
    <submittedName>
        <fullName evidence="5">CapK</fullName>
    </submittedName>
</protein>
<dbReference type="Gene3D" id="3.40.50.150">
    <property type="entry name" value="Vaccinia Virus protein VP39"/>
    <property type="match status" value="1"/>
</dbReference>
<dbReference type="GO" id="GO:0008171">
    <property type="term" value="F:O-methyltransferase activity"/>
    <property type="evidence" value="ECO:0007669"/>
    <property type="project" value="InterPro"/>
</dbReference>
<accession>A0AA96S2D8</accession>
<dbReference type="PANTHER" id="PTHR43712:SF19">
    <property type="entry name" value="DUAL O-METHYLTRANSFERASE_FAD-DEPENDENT MONOOXYGENASE ELCB"/>
    <property type="match status" value="1"/>
</dbReference>
<dbReference type="Gene3D" id="1.10.10.10">
    <property type="entry name" value="Winged helix-like DNA-binding domain superfamily/Winged helix DNA-binding domain"/>
    <property type="match status" value="1"/>
</dbReference>
<sequence>MSACVATSDLESLTQNLVQNAQALNQYYSKNAYPAPSFASDAPFAAIPESAPIEVKIARDAAMDHALKIFDLLSGPSKVLSNLTVSYQAVACLRWLCYFNVLKNVPLEGSISYADLAEEANVSEDSLKPIARMAMTSRFLCEPTPEHVSHTAASIMLAKSKPLHDWALFMGKEAILIALDMVEATEKWPKSTGTNQTPFNIAMETDLSFFDHLQQRPDHMRMYADYQKAVASTEGLDLRHVVQGYAWAGLGKATVVDVGGSVGLASVALAEAFPDLNFIVQELPDVIPGGQEYLATVKNDTVKSRIQYKAQDFFQDQAETGADVYLLRMILHYWSFDDSVQIIKKLVPALKPGHSRILVMDTTMPRPGAVSTVTERQLRVRDLAMMQLHGSHERTPEDWNAIFKAADPRLQLKGIYMPFGSELSLMELVLDK</sequence>
<evidence type="ECO:0000256" key="3">
    <source>
        <dbReference type="ARBA" id="ARBA00022691"/>
    </source>
</evidence>
<evidence type="ECO:0000313" key="5">
    <source>
        <dbReference type="EMBL" id="WNS47926.1"/>
    </source>
</evidence>
<evidence type="ECO:0000256" key="1">
    <source>
        <dbReference type="ARBA" id="ARBA00022603"/>
    </source>
</evidence>
<keyword evidence="2" id="KW-0808">Transferase</keyword>
<dbReference type="InterPro" id="IPR001077">
    <property type="entry name" value="COMT_C"/>
</dbReference>
<dbReference type="InterPro" id="IPR016461">
    <property type="entry name" value="COMT-like"/>
</dbReference>
<keyword evidence="1" id="KW-0489">Methyltransferase</keyword>
<dbReference type="InterPro" id="IPR036388">
    <property type="entry name" value="WH-like_DNA-bd_sf"/>
</dbReference>
<evidence type="ECO:0000256" key="2">
    <source>
        <dbReference type="ARBA" id="ARBA00022679"/>
    </source>
</evidence>
<evidence type="ECO:0000259" key="4">
    <source>
        <dbReference type="Pfam" id="PF00891"/>
    </source>
</evidence>
<organism evidence="5">
    <name type="scientific">Capnodium sp. TTI-000886</name>
    <dbReference type="NCBI Taxonomy" id="3078996"/>
    <lineage>
        <taxon>Eukaryota</taxon>
        <taxon>Fungi</taxon>
        <taxon>Dikarya</taxon>
        <taxon>Ascomycota</taxon>
        <taxon>Pezizomycotina</taxon>
        <taxon>Dothideomycetes</taxon>
        <taxon>Dothideomycetidae</taxon>
        <taxon>Capnodiales</taxon>
        <taxon>Capnodiaceae</taxon>
        <taxon>Capnodium</taxon>
    </lineage>
</organism>
<dbReference type="SUPFAM" id="SSF46785">
    <property type="entry name" value="Winged helix' DNA-binding domain"/>
    <property type="match status" value="1"/>
</dbReference>
<dbReference type="SUPFAM" id="SSF53335">
    <property type="entry name" value="S-adenosyl-L-methionine-dependent methyltransferases"/>
    <property type="match status" value="1"/>
</dbReference>
<gene>
    <name evidence="5" type="primary">capK</name>
</gene>
<proteinExistence type="predicted"/>
<dbReference type="InterPro" id="IPR036390">
    <property type="entry name" value="WH_DNA-bd_sf"/>
</dbReference>
<reference evidence="5" key="1">
    <citation type="journal article" date="2023" name="J. Am. Chem. Soc.">
        <title>Biosynthesis of AS2077715 and Funiculosin: Pathway Reconstitution and Identification of Enzymes that Form the All-cis Cyclopentanetetraol Moiety.</title>
        <authorList>
            <person name="Zhang Y."/>
            <person name="Go E.B."/>
            <person name="Perlatti B."/>
            <person name="Wu L."/>
            <person name="Bills G.F."/>
            <person name="Ohashi M."/>
            <person name="Tang Y."/>
        </authorList>
    </citation>
    <scope>NUCLEOTIDE SEQUENCE</scope>
    <source>
        <strain evidence="5">TTI-000886</strain>
    </source>
</reference>
<feature type="domain" description="O-methyltransferase C-terminal" evidence="4">
    <location>
        <begin position="194"/>
        <end position="406"/>
    </location>
</feature>
<dbReference type="CDD" id="cd02440">
    <property type="entry name" value="AdoMet_MTases"/>
    <property type="match status" value="1"/>
</dbReference>
<dbReference type="PROSITE" id="PS51683">
    <property type="entry name" value="SAM_OMT_II"/>
    <property type="match status" value="1"/>
</dbReference>
<dbReference type="InterPro" id="IPR029063">
    <property type="entry name" value="SAM-dependent_MTases_sf"/>
</dbReference>
<dbReference type="GO" id="GO:0032259">
    <property type="term" value="P:methylation"/>
    <property type="evidence" value="ECO:0007669"/>
    <property type="project" value="UniProtKB-KW"/>
</dbReference>
<name>A0AA96S2D8_9PEZI</name>